<evidence type="ECO:0000256" key="1">
    <source>
        <dbReference type="ARBA" id="ARBA00004141"/>
    </source>
</evidence>
<dbReference type="Proteomes" id="UP000639403">
    <property type="component" value="Unassembled WGS sequence"/>
</dbReference>
<name>A0A8H7U614_9APHY</name>
<evidence type="ECO:0000313" key="8">
    <source>
        <dbReference type="EMBL" id="KAF9820263.1"/>
    </source>
</evidence>
<organism evidence="8 9">
    <name type="scientific">Rhodonia placenta</name>
    <dbReference type="NCBI Taxonomy" id="104341"/>
    <lineage>
        <taxon>Eukaryota</taxon>
        <taxon>Fungi</taxon>
        <taxon>Dikarya</taxon>
        <taxon>Basidiomycota</taxon>
        <taxon>Agaricomycotina</taxon>
        <taxon>Agaricomycetes</taxon>
        <taxon>Polyporales</taxon>
        <taxon>Adustoporiaceae</taxon>
        <taxon>Rhodonia</taxon>
    </lineage>
</organism>
<dbReference type="PANTHER" id="PTHR10783:SF46">
    <property type="entry name" value="PROTEIN ERD1 HOMOLOG 2"/>
    <property type="match status" value="1"/>
</dbReference>
<gene>
    <name evidence="8" type="ORF">IEO21_01477</name>
</gene>
<evidence type="ECO:0000313" key="9">
    <source>
        <dbReference type="Proteomes" id="UP000639403"/>
    </source>
</evidence>
<dbReference type="Pfam" id="PF03124">
    <property type="entry name" value="EXS"/>
    <property type="match status" value="1"/>
</dbReference>
<feature type="transmembrane region" description="Helical" evidence="6">
    <location>
        <begin position="123"/>
        <end position="144"/>
    </location>
</feature>
<comment type="subcellular location">
    <subcellularLocation>
        <location evidence="1">Membrane</location>
        <topology evidence="1">Multi-pass membrane protein</topology>
    </subcellularLocation>
</comment>
<evidence type="ECO:0000256" key="4">
    <source>
        <dbReference type="ARBA" id="ARBA00023136"/>
    </source>
</evidence>
<dbReference type="PANTHER" id="PTHR10783">
    <property type="entry name" value="XENOTROPIC AND POLYTROPIC RETROVIRUS RECEPTOR 1-RELATED"/>
    <property type="match status" value="1"/>
</dbReference>
<feature type="compositionally biased region" description="Basic and acidic residues" evidence="5">
    <location>
        <begin position="352"/>
        <end position="364"/>
    </location>
</feature>
<evidence type="ECO:0000259" key="7">
    <source>
        <dbReference type="PROSITE" id="PS51380"/>
    </source>
</evidence>
<dbReference type="GO" id="GO:0005737">
    <property type="term" value="C:cytoplasm"/>
    <property type="evidence" value="ECO:0007669"/>
    <property type="project" value="TreeGrafter"/>
</dbReference>
<feature type="domain" description="EXS" evidence="7">
    <location>
        <begin position="205"/>
        <end position="477"/>
    </location>
</feature>
<comment type="caution">
    <text evidence="8">The sequence shown here is derived from an EMBL/GenBank/DDBJ whole genome shotgun (WGS) entry which is preliminary data.</text>
</comment>
<feature type="region of interest" description="Disordered" evidence="5">
    <location>
        <begin position="461"/>
        <end position="491"/>
    </location>
</feature>
<keyword evidence="3 6" id="KW-1133">Transmembrane helix</keyword>
<dbReference type="AlphaFoldDB" id="A0A8H7U614"/>
<reference evidence="8" key="1">
    <citation type="submission" date="2020-11" db="EMBL/GenBank/DDBJ databases">
        <authorList>
            <person name="Koelle M."/>
            <person name="Horta M.A.C."/>
            <person name="Nowrousian M."/>
            <person name="Ohm R.A."/>
            <person name="Benz P."/>
            <person name="Pilgard A."/>
        </authorList>
    </citation>
    <scope>NUCLEOTIDE SEQUENCE</scope>
    <source>
        <strain evidence="8">FPRL280</strain>
    </source>
</reference>
<sequence length="491" mass="55593">MADIPVELLFSATFPLPYRVLSLVSLGIIGWATNVHGLHAAGHDARAALDLDHYDPRLGRRAISPLPLNDRTGSGWRYHQGPAAVYKPIYWLFLAYAVWTLTNWLVFKHATYGDLYRVDALKFVPAVAMLVAVMLLIAPFNVFAKTERDRFLHALHRCLFPPHRRVYFADVVFADVFTSFAKVLGDVWLSFCMLMPGGSLLTQPAQVGLARWILPTLMSLPYAVRFRQCLLEYRATNESRRQLYNALKYATSFPVIYLSAAIKPAGTSPSGGLIGERSLFRLWLFAAAVNSLYSFWWDVTHDWGFDLLVRRSAANKPVPPDLHRLTSPPRPLVLPRLHSRSTLLADQSGTKESTDASKDARSDIENNPSTPTNTAYPIWYPFGLRPILLFPLPIYPFIIVADLVLRLTWSAKLSSHLHSYADGDMLIFCFELAEVVRRWMWVFIRVEWELVKENGEVYKRNPRSNNQTVDSGEDEYEMVPSNHSGRASPGG</sequence>
<evidence type="ECO:0000256" key="5">
    <source>
        <dbReference type="SAM" id="MobiDB-lite"/>
    </source>
</evidence>
<dbReference type="InterPro" id="IPR004342">
    <property type="entry name" value="EXS_C"/>
</dbReference>
<dbReference type="PROSITE" id="PS51380">
    <property type="entry name" value="EXS"/>
    <property type="match status" value="1"/>
</dbReference>
<proteinExistence type="predicted"/>
<feature type="region of interest" description="Disordered" evidence="5">
    <location>
        <begin position="345"/>
        <end position="369"/>
    </location>
</feature>
<evidence type="ECO:0000256" key="6">
    <source>
        <dbReference type="SAM" id="Phobius"/>
    </source>
</evidence>
<keyword evidence="2 6" id="KW-0812">Transmembrane</keyword>
<reference evidence="8" key="2">
    <citation type="journal article" name="Front. Microbiol.">
        <title>Degradative Capacity of Two Strains of Rhodonia placenta: From Phenotype to Genotype.</title>
        <authorList>
            <person name="Kolle M."/>
            <person name="Horta M.A.C."/>
            <person name="Nowrousian M."/>
            <person name="Ohm R.A."/>
            <person name="Benz J.P."/>
            <person name="Pilgard A."/>
        </authorList>
    </citation>
    <scope>NUCLEOTIDE SEQUENCE</scope>
    <source>
        <strain evidence="8">FPRL280</strain>
    </source>
</reference>
<protein>
    <recommendedName>
        <fullName evidence="7">EXS domain-containing protein</fullName>
    </recommendedName>
</protein>
<keyword evidence="4 6" id="KW-0472">Membrane</keyword>
<feature type="transmembrane region" description="Helical" evidence="6">
    <location>
        <begin position="89"/>
        <end position="107"/>
    </location>
</feature>
<accession>A0A8H7U614</accession>
<evidence type="ECO:0000256" key="3">
    <source>
        <dbReference type="ARBA" id="ARBA00022989"/>
    </source>
</evidence>
<dbReference type="GO" id="GO:0016020">
    <property type="term" value="C:membrane"/>
    <property type="evidence" value="ECO:0007669"/>
    <property type="project" value="UniProtKB-SubCell"/>
</dbReference>
<evidence type="ECO:0000256" key="2">
    <source>
        <dbReference type="ARBA" id="ARBA00022692"/>
    </source>
</evidence>
<dbReference type="EMBL" id="JADOXO010000011">
    <property type="protein sequence ID" value="KAF9820263.1"/>
    <property type="molecule type" value="Genomic_DNA"/>
</dbReference>